<organism evidence="2 3">
    <name type="scientific">Croceibacterium salegens</name>
    <dbReference type="NCBI Taxonomy" id="1737568"/>
    <lineage>
        <taxon>Bacteria</taxon>
        <taxon>Pseudomonadati</taxon>
        <taxon>Pseudomonadota</taxon>
        <taxon>Alphaproteobacteria</taxon>
        <taxon>Sphingomonadales</taxon>
        <taxon>Erythrobacteraceae</taxon>
        <taxon>Croceibacterium</taxon>
    </lineage>
</organism>
<evidence type="ECO:0000313" key="3">
    <source>
        <dbReference type="Proteomes" id="UP000433652"/>
    </source>
</evidence>
<dbReference type="SUPFAM" id="SSF51905">
    <property type="entry name" value="FAD/NAD(P)-binding domain"/>
    <property type="match status" value="1"/>
</dbReference>
<keyword evidence="3" id="KW-1185">Reference proteome</keyword>
<dbReference type="EMBL" id="WTYM01000036">
    <property type="protein sequence ID" value="MXO59605.1"/>
    <property type="molecule type" value="Genomic_DNA"/>
</dbReference>
<reference evidence="2 3" key="1">
    <citation type="submission" date="2019-12" db="EMBL/GenBank/DDBJ databases">
        <title>Genomic-based taxomic classification of the family Erythrobacteraceae.</title>
        <authorList>
            <person name="Xu L."/>
        </authorList>
    </citation>
    <scope>NUCLEOTIDE SEQUENCE [LARGE SCALE GENOMIC DNA]</scope>
    <source>
        <strain evidence="2 3">MCCC 1K01500</strain>
    </source>
</reference>
<dbReference type="Gene3D" id="3.30.9.10">
    <property type="entry name" value="D-Amino Acid Oxidase, subunit A, domain 2"/>
    <property type="match status" value="1"/>
</dbReference>
<dbReference type="Proteomes" id="UP000433652">
    <property type="component" value="Unassembled WGS sequence"/>
</dbReference>
<dbReference type="GO" id="GO:0071949">
    <property type="term" value="F:FAD binding"/>
    <property type="evidence" value="ECO:0007669"/>
    <property type="project" value="InterPro"/>
</dbReference>
<proteinExistence type="predicted"/>
<dbReference type="NCBIfam" id="NF005761">
    <property type="entry name" value="PRK07588.1"/>
    <property type="match status" value="1"/>
</dbReference>
<comment type="caution">
    <text evidence="2">The sequence shown here is derived from an EMBL/GenBank/DDBJ whole genome shotgun (WGS) entry which is preliminary data.</text>
</comment>
<dbReference type="AlphaFoldDB" id="A0A6I4SUG6"/>
<sequence>MEVLISGAGIAGPNLAWWLSQGGHRVTMLEKAPEPRRSGYIIDFWGKGYDLAERMGLMPRLQQVGYHVEQVRFLGKGGKETGGFAAQVFTRATGGRYISLPRGELSLALYESVADRAEVLLGTEIEKFEQDAGGVDVRLTNGSERRFDLVVGAEGIHSRTRDLAFGPKERFERFLGYTFAAFTAETYGRRAVDTYVMYGEPGRQAARFALRDGASLVLLIWRDDEREPIPHGDEVAKRALLRERYSGAGWEVPDFLAALDTADDLYIDRVSQIRMDSWHKGPVALVGDAAYAPSFLAGQGAALAMIGGYVLAGELKRSGGALEPALAAYEQRLAPFMRSKQDAALGLASSFVPRTEFGLKARDIATRLLGIGWIADLLVGRSLRDQVELPDYF</sequence>
<accession>A0A6I4SUG6</accession>
<dbReference type="OrthoDB" id="5499180at2"/>
<dbReference type="InterPro" id="IPR051704">
    <property type="entry name" value="FAD_aromatic-hydroxylase"/>
</dbReference>
<dbReference type="PANTHER" id="PTHR46865:SF8">
    <property type="entry name" value="POSSIBLE OXIDOREDUCTASE"/>
    <property type="match status" value="1"/>
</dbReference>
<dbReference type="Gene3D" id="3.50.50.60">
    <property type="entry name" value="FAD/NAD(P)-binding domain"/>
    <property type="match status" value="1"/>
</dbReference>
<dbReference type="InterPro" id="IPR002938">
    <property type="entry name" value="FAD-bd"/>
</dbReference>
<dbReference type="RefSeq" id="WP_159794167.1">
    <property type="nucleotide sequence ID" value="NZ_WTYM01000036.1"/>
</dbReference>
<dbReference type="Pfam" id="PF01494">
    <property type="entry name" value="FAD_binding_3"/>
    <property type="match status" value="1"/>
</dbReference>
<evidence type="ECO:0000259" key="1">
    <source>
        <dbReference type="Pfam" id="PF01494"/>
    </source>
</evidence>
<dbReference type="PANTHER" id="PTHR46865">
    <property type="entry name" value="OXIDOREDUCTASE-RELATED"/>
    <property type="match status" value="1"/>
</dbReference>
<dbReference type="PRINTS" id="PR00420">
    <property type="entry name" value="RNGMNOXGNASE"/>
</dbReference>
<dbReference type="InterPro" id="IPR036188">
    <property type="entry name" value="FAD/NAD-bd_sf"/>
</dbReference>
<feature type="domain" description="FAD-binding" evidence="1">
    <location>
        <begin position="2"/>
        <end position="338"/>
    </location>
</feature>
<name>A0A6I4SUG6_9SPHN</name>
<protein>
    <submittedName>
        <fullName evidence="2">FAD-binding domain</fullName>
    </submittedName>
</protein>
<gene>
    <name evidence="2" type="ORF">GRI89_08630</name>
</gene>
<evidence type="ECO:0000313" key="2">
    <source>
        <dbReference type="EMBL" id="MXO59605.1"/>
    </source>
</evidence>